<evidence type="ECO:0000313" key="3">
    <source>
        <dbReference type="Proteomes" id="UP000525319"/>
    </source>
</evidence>
<dbReference type="EMBL" id="VZTZ01032374">
    <property type="protein sequence ID" value="NXU41763.1"/>
    <property type="molecule type" value="Genomic_DNA"/>
</dbReference>
<dbReference type="PANTHER" id="PTHR12752">
    <property type="entry name" value="PHOSPHOINOSITOL 3-PHOSPHATE-BINDING PROTEIN"/>
    <property type="match status" value="1"/>
</dbReference>
<dbReference type="AlphaFoldDB" id="A0A7L3KJH1"/>
<feature type="non-terminal residue" evidence="2">
    <location>
        <position position="1"/>
    </location>
</feature>
<dbReference type="GO" id="GO:0044331">
    <property type="term" value="P:cell-cell adhesion mediated by cadherin"/>
    <property type="evidence" value="ECO:0007669"/>
    <property type="project" value="TreeGrafter"/>
</dbReference>
<dbReference type="PANTHER" id="PTHR12752:SF4">
    <property type="entry name" value="PLECKSTRIN HOMOLOGY DOMAIN-CONTAINING FAMILY A MEMBER 7"/>
    <property type="match status" value="1"/>
</dbReference>
<dbReference type="GO" id="GO:0045218">
    <property type="term" value="P:zonula adherens maintenance"/>
    <property type="evidence" value="ECO:0007669"/>
    <property type="project" value="TreeGrafter"/>
</dbReference>
<feature type="non-terminal residue" evidence="2">
    <location>
        <position position="209"/>
    </location>
</feature>
<dbReference type="GO" id="GO:0005915">
    <property type="term" value="C:zonula adherens"/>
    <property type="evidence" value="ECO:0007669"/>
    <property type="project" value="TreeGrafter"/>
</dbReference>
<proteinExistence type="predicted"/>
<feature type="region of interest" description="Disordered" evidence="1">
    <location>
        <begin position="154"/>
        <end position="197"/>
    </location>
</feature>
<evidence type="ECO:0000313" key="2">
    <source>
        <dbReference type="EMBL" id="NXU41763.1"/>
    </source>
</evidence>
<organism evidence="2 3">
    <name type="scientific">Drymodes brunneopygia</name>
    <dbReference type="NCBI Taxonomy" id="626378"/>
    <lineage>
        <taxon>Eukaryota</taxon>
        <taxon>Metazoa</taxon>
        <taxon>Chordata</taxon>
        <taxon>Craniata</taxon>
        <taxon>Vertebrata</taxon>
        <taxon>Euteleostomi</taxon>
        <taxon>Archelosauria</taxon>
        <taxon>Archosauria</taxon>
        <taxon>Dinosauria</taxon>
        <taxon>Saurischia</taxon>
        <taxon>Theropoda</taxon>
        <taxon>Coelurosauria</taxon>
        <taxon>Aves</taxon>
        <taxon>Neognathae</taxon>
        <taxon>Neoaves</taxon>
        <taxon>Telluraves</taxon>
        <taxon>Australaves</taxon>
        <taxon>Passeriformes</taxon>
        <taxon>Petroicidae</taxon>
        <taxon>Drymodes</taxon>
    </lineage>
</organism>
<sequence length="209" mass="23548">QEDEAPPRPPLPQLYSPEDQPPAIPPLPREATVIRHTSVRGLKRQSDERKRDRELSQYVNGDYRVELRSYMSEPELAMIGGDLSHPSSALISPDSGYQTLPTRGLSGSTSRLHQSSTISSFATLRRDRSKVGFKKTSELLERPKSALERLYSGDHQRGKMSAEEQLERMKRHQKALVQERKRTLNQGERQPVSSRSFISPVSADIGSVC</sequence>
<dbReference type="GO" id="GO:0090136">
    <property type="term" value="P:epithelial cell-cell adhesion"/>
    <property type="evidence" value="ECO:0007669"/>
    <property type="project" value="TreeGrafter"/>
</dbReference>
<feature type="compositionally biased region" description="Basic and acidic residues" evidence="1">
    <location>
        <begin position="154"/>
        <end position="168"/>
    </location>
</feature>
<feature type="compositionally biased region" description="Polar residues" evidence="1">
    <location>
        <begin position="184"/>
        <end position="197"/>
    </location>
</feature>
<dbReference type="Proteomes" id="UP000525319">
    <property type="component" value="Unassembled WGS sequence"/>
</dbReference>
<comment type="caution">
    <text evidence="2">The sequence shown here is derived from an EMBL/GenBank/DDBJ whole genome shotgun (WGS) entry which is preliminary data.</text>
</comment>
<dbReference type="GO" id="GO:0046931">
    <property type="term" value="P:pore complex assembly"/>
    <property type="evidence" value="ECO:0007669"/>
    <property type="project" value="TreeGrafter"/>
</dbReference>
<reference evidence="2 3" key="1">
    <citation type="submission" date="2019-09" db="EMBL/GenBank/DDBJ databases">
        <title>Bird 10,000 Genomes (B10K) Project - Family phase.</title>
        <authorList>
            <person name="Zhang G."/>
        </authorList>
    </citation>
    <scope>NUCLEOTIDE SEQUENCE [LARGE SCALE GENOMIC DNA]</scope>
    <source>
        <strain evidence="2">B10K-DU-030-03</strain>
    </source>
</reference>
<gene>
    <name evidence="2" type="primary">Plekha7</name>
    <name evidence="2" type="ORF">DRYBRU_R14205</name>
</gene>
<name>A0A7L3KJH1_9PASS</name>
<keyword evidence="3" id="KW-1185">Reference proteome</keyword>
<feature type="compositionally biased region" description="Basic and acidic residues" evidence="1">
    <location>
        <begin position="44"/>
        <end position="55"/>
    </location>
</feature>
<feature type="compositionally biased region" description="Pro residues" evidence="1">
    <location>
        <begin position="19"/>
        <end position="28"/>
    </location>
</feature>
<accession>A0A7L3KJH1</accession>
<dbReference type="OrthoDB" id="43122at2759"/>
<protein>
    <submittedName>
        <fullName evidence="2">PKHA7 protein</fullName>
    </submittedName>
</protein>
<evidence type="ECO:0000256" key="1">
    <source>
        <dbReference type="SAM" id="MobiDB-lite"/>
    </source>
</evidence>
<dbReference type="GO" id="GO:0046930">
    <property type="term" value="C:pore complex"/>
    <property type="evidence" value="ECO:0007669"/>
    <property type="project" value="TreeGrafter"/>
</dbReference>
<feature type="region of interest" description="Disordered" evidence="1">
    <location>
        <begin position="1"/>
        <end position="55"/>
    </location>
</feature>